<proteinExistence type="inferred from homology"/>
<name>K2M4D9_9HYPH</name>
<dbReference type="OrthoDB" id="9805855at2"/>
<feature type="transmembrane region" description="Helical" evidence="7">
    <location>
        <begin position="235"/>
        <end position="261"/>
    </location>
</feature>
<dbReference type="PANTHER" id="PTHR43163:SF6">
    <property type="entry name" value="DIPEPTIDE TRANSPORT SYSTEM PERMEASE PROTEIN DPPB-RELATED"/>
    <property type="match status" value="1"/>
</dbReference>
<dbReference type="InterPro" id="IPR045621">
    <property type="entry name" value="BPD_transp_1_N"/>
</dbReference>
<evidence type="ECO:0000256" key="5">
    <source>
        <dbReference type="ARBA" id="ARBA00022989"/>
    </source>
</evidence>
<sequence>MIAFILRRLFAVIPVLLLVTLASFLLMRLIPGDPAMLIADISASDAEIEKIREQLGLNEPFLTQLLHWYGNLLRGDLGESYLLGRSVTQAIWERLPTTLSLTLLSFVLSTTIAVTLGVIAAVKANTWLDQFVMSFALIGVALPNFWMGLMLIILFSVHLGWLPSGGYVPLSEDFWGWLRTCTLPAISLALLQIGLLSRITRATMLEVLQQDYIRTARAKGLSKSKVVGKHALKNVLVPVITILGISFSLLISGSLVIETVFSLPGVGKLLGSAILRRDYPVIQGGLIFVAVSMIFINLLVDILYAWVDPRVRY</sequence>
<feature type="transmembrane region" description="Helical" evidence="7">
    <location>
        <begin position="101"/>
        <end position="122"/>
    </location>
</feature>
<dbReference type="RefSeq" id="WP_008599230.1">
    <property type="nucleotide sequence ID" value="NZ_AMRM01000035.1"/>
</dbReference>
<evidence type="ECO:0000256" key="1">
    <source>
        <dbReference type="ARBA" id="ARBA00004651"/>
    </source>
</evidence>
<reference evidence="9 10" key="1">
    <citation type="journal article" date="2012" name="J. Bacteriol.">
        <title>Genome Sequence of Nitratireductor pacificus Type Strain pht-3B.</title>
        <authorList>
            <person name="Lai Q."/>
            <person name="Li G."/>
            <person name="Shao Z."/>
        </authorList>
    </citation>
    <scope>NUCLEOTIDE SEQUENCE [LARGE SCALE GENOMIC DNA]</scope>
    <source>
        <strain evidence="10">pht-3B</strain>
    </source>
</reference>
<feature type="transmembrane region" description="Helical" evidence="7">
    <location>
        <begin position="177"/>
        <end position="196"/>
    </location>
</feature>
<organism evidence="9 10">
    <name type="scientific">Nitratireductor pacificus pht-3B</name>
    <dbReference type="NCBI Taxonomy" id="391937"/>
    <lineage>
        <taxon>Bacteria</taxon>
        <taxon>Pseudomonadati</taxon>
        <taxon>Pseudomonadota</taxon>
        <taxon>Alphaproteobacteria</taxon>
        <taxon>Hyphomicrobiales</taxon>
        <taxon>Phyllobacteriaceae</taxon>
        <taxon>Nitratireductor</taxon>
    </lineage>
</organism>
<evidence type="ECO:0000256" key="4">
    <source>
        <dbReference type="ARBA" id="ARBA00022692"/>
    </source>
</evidence>
<dbReference type="SUPFAM" id="SSF161098">
    <property type="entry name" value="MetI-like"/>
    <property type="match status" value="1"/>
</dbReference>
<protein>
    <submittedName>
        <fullName evidence="9">Peptide ABC transporter permease</fullName>
    </submittedName>
</protein>
<dbReference type="Pfam" id="PF19300">
    <property type="entry name" value="BPD_transp_1_N"/>
    <property type="match status" value="1"/>
</dbReference>
<feature type="domain" description="ABC transmembrane type-1" evidence="8">
    <location>
        <begin position="95"/>
        <end position="304"/>
    </location>
</feature>
<dbReference type="PANTHER" id="PTHR43163">
    <property type="entry name" value="DIPEPTIDE TRANSPORT SYSTEM PERMEASE PROTEIN DPPB-RELATED"/>
    <property type="match status" value="1"/>
</dbReference>
<dbReference type="Gene3D" id="1.10.3720.10">
    <property type="entry name" value="MetI-like"/>
    <property type="match status" value="1"/>
</dbReference>
<keyword evidence="2 7" id="KW-0813">Transport</keyword>
<evidence type="ECO:0000256" key="3">
    <source>
        <dbReference type="ARBA" id="ARBA00022475"/>
    </source>
</evidence>
<dbReference type="Pfam" id="PF00528">
    <property type="entry name" value="BPD_transp_1"/>
    <property type="match status" value="1"/>
</dbReference>
<comment type="caution">
    <text evidence="9">The sequence shown here is derived from an EMBL/GenBank/DDBJ whole genome shotgun (WGS) entry which is preliminary data.</text>
</comment>
<gene>
    <name evidence="9" type="ORF">NA2_20664</name>
</gene>
<feature type="transmembrane region" description="Helical" evidence="7">
    <location>
        <begin position="9"/>
        <end position="30"/>
    </location>
</feature>
<dbReference type="CDD" id="cd06261">
    <property type="entry name" value="TM_PBP2"/>
    <property type="match status" value="1"/>
</dbReference>
<dbReference type="GO" id="GO:0071916">
    <property type="term" value="F:dipeptide transmembrane transporter activity"/>
    <property type="evidence" value="ECO:0007669"/>
    <property type="project" value="TreeGrafter"/>
</dbReference>
<feature type="transmembrane region" description="Helical" evidence="7">
    <location>
        <begin position="281"/>
        <end position="307"/>
    </location>
</feature>
<dbReference type="PROSITE" id="PS50928">
    <property type="entry name" value="ABC_TM1"/>
    <property type="match status" value="1"/>
</dbReference>
<dbReference type="AlphaFoldDB" id="K2M4D9"/>
<comment type="similarity">
    <text evidence="7">Belongs to the binding-protein-dependent transport system permease family.</text>
</comment>
<dbReference type="eggNOG" id="COG0601">
    <property type="taxonomic scope" value="Bacteria"/>
</dbReference>
<evidence type="ECO:0000256" key="2">
    <source>
        <dbReference type="ARBA" id="ARBA00022448"/>
    </source>
</evidence>
<keyword evidence="4 7" id="KW-0812">Transmembrane</keyword>
<evidence type="ECO:0000256" key="7">
    <source>
        <dbReference type="RuleBase" id="RU363032"/>
    </source>
</evidence>
<dbReference type="Proteomes" id="UP000006786">
    <property type="component" value="Unassembled WGS sequence"/>
</dbReference>
<keyword evidence="5 7" id="KW-1133">Transmembrane helix</keyword>
<accession>K2M4D9</accession>
<dbReference type="InterPro" id="IPR035906">
    <property type="entry name" value="MetI-like_sf"/>
</dbReference>
<evidence type="ECO:0000259" key="8">
    <source>
        <dbReference type="PROSITE" id="PS50928"/>
    </source>
</evidence>
<evidence type="ECO:0000256" key="6">
    <source>
        <dbReference type="ARBA" id="ARBA00023136"/>
    </source>
</evidence>
<keyword evidence="6 7" id="KW-0472">Membrane</keyword>
<feature type="transmembrane region" description="Helical" evidence="7">
    <location>
        <begin position="134"/>
        <end position="157"/>
    </location>
</feature>
<dbReference type="GO" id="GO:0005886">
    <property type="term" value="C:plasma membrane"/>
    <property type="evidence" value="ECO:0007669"/>
    <property type="project" value="UniProtKB-SubCell"/>
</dbReference>
<comment type="subcellular location">
    <subcellularLocation>
        <location evidence="1 7">Cell membrane</location>
        <topology evidence="1 7">Multi-pass membrane protein</topology>
    </subcellularLocation>
</comment>
<evidence type="ECO:0000313" key="9">
    <source>
        <dbReference type="EMBL" id="EKF16921.1"/>
    </source>
</evidence>
<dbReference type="STRING" id="391937.NA2_20664"/>
<dbReference type="InterPro" id="IPR000515">
    <property type="entry name" value="MetI-like"/>
</dbReference>
<keyword evidence="10" id="KW-1185">Reference proteome</keyword>
<evidence type="ECO:0000313" key="10">
    <source>
        <dbReference type="Proteomes" id="UP000006786"/>
    </source>
</evidence>
<keyword evidence="3" id="KW-1003">Cell membrane</keyword>
<dbReference type="EMBL" id="AMRM01000035">
    <property type="protein sequence ID" value="EKF16921.1"/>
    <property type="molecule type" value="Genomic_DNA"/>
</dbReference>
<dbReference type="PATRIC" id="fig|391937.3.peg.4235"/>